<evidence type="ECO:0000256" key="5">
    <source>
        <dbReference type="ARBA" id="ARBA00023237"/>
    </source>
</evidence>
<proteinExistence type="inferred from homology"/>
<keyword evidence="6" id="KW-0175">Coiled coil</keyword>
<reference evidence="9 10" key="1">
    <citation type="submission" date="2016-10" db="EMBL/GenBank/DDBJ databases">
        <authorList>
            <person name="de Groot N.N."/>
        </authorList>
    </citation>
    <scope>NUCLEOTIDE SEQUENCE [LARGE SCALE GENOMIC DNA]</scope>
    <source>
        <strain>GEY</strain>
        <strain evidence="10">DSM 9560</strain>
    </source>
</reference>
<dbReference type="InterPro" id="IPR011990">
    <property type="entry name" value="TPR-like_helical_dom_sf"/>
</dbReference>
<dbReference type="Pfam" id="PF14322">
    <property type="entry name" value="SusD-like_3"/>
    <property type="match status" value="1"/>
</dbReference>
<sequence length="567" mass="63300">MKKIFSILFTLIIVGFSTSCKNEFLEVVPKTGLSEATLANKAGVNYLLIGAYSLLDGVQTNVGSPNADWHGSADNWIYGEVNADNAYKGSTSGDQPEISFIEQKQILPDNTHFRGKWRAVYDGVARSNDVIQMTGKAKDMTDAEKTSAIAQARFLRGHYHFEAKKMWNMAPYIDDKTYNSADANSTKVPNDKDIWANIEEDLKFAYDNLPTRWAGEPGRATKWAAAAMLGKAYMFQKKFAQAKTLFDAIVASGQYRLMDRYHDNFRTATNNNAESIFEVQHSVNDGAAISNNGNRGATLNYPYGGQTTCCGFFQPSQNLVNAFKVDANGLPLFDTFNNAPEVTSETTSPLDPRLDWTVGRIGLPYLDWGTMTPNYIRDMSYAGPYSPKKNVPYASDIAAGWTGNGNNPRFNANNYRMIRYAHVLLMLAEAEAELGNLERARELVNQIRRRAANPDGFVRTASGAPAANYRVGTYDTPWTSKEFAINAVRFETRLELAMEGHRFFDLVRWGIAAPTLNAYYAVEGTRRAYLRGVQFTANKHEYFPIPLQEIVNSQLKGQPTLKQNPGY</sequence>
<dbReference type="STRING" id="1003.SAMN04488541_1002148"/>
<keyword evidence="10" id="KW-1185">Reference proteome</keyword>
<dbReference type="AlphaFoldDB" id="A0A1I2B5U2"/>
<dbReference type="RefSeq" id="WP_091539011.1">
    <property type="nucleotide sequence ID" value="NZ_FONY01000002.1"/>
</dbReference>
<dbReference type="InterPro" id="IPR012944">
    <property type="entry name" value="SusD_RagB_dom"/>
</dbReference>
<dbReference type="SUPFAM" id="SSF48452">
    <property type="entry name" value="TPR-like"/>
    <property type="match status" value="1"/>
</dbReference>
<evidence type="ECO:0000256" key="6">
    <source>
        <dbReference type="SAM" id="Coils"/>
    </source>
</evidence>
<evidence type="ECO:0000259" key="7">
    <source>
        <dbReference type="Pfam" id="PF07980"/>
    </source>
</evidence>
<comment type="similarity">
    <text evidence="2">Belongs to the SusD family.</text>
</comment>
<evidence type="ECO:0000259" key="8">
    <source>
        <dbReference type="Pfam" id="PF14322"/>
    </source>
</evidence>
<dbReference type="PROSITE" id="PS51257">
    <property type="entry name" value="PROKAR_LIPOPROTEIN"/>
    <property type="match status" value="1"/>
</dbReference>
<dbReference type="Gene3D" id="1.25.40.390">
    <property type="match status" value="1"/>
</dbReference>
<keyword evidence="3" id="KW-0732">Signal</keyword>
<evidence type="ECO:0000256" key="3">
    <source>
        <dbReference type="ARBA" id="ARBA00022729"/>
    </source>
</evidence>
<dbReference type="Pfam" id="PF07980">
    <property type="entry name" value="SusD_RagB"/>
    <property type="match status" value="1"/>
</dbReference>
<feature type="coiled-coil region" evidence="6">
    <location>
        <begin position="420"/>
        <end position="450"/>
    </location>
</feature>
<evidence type="ECO:0000313" key="10">
    <source>
        <dbReference type="Proteomes" id="UP000199513"/>
    </source>
</evidence>
<dbReference type="InterPro" id="IPR033985">
    <property type="entry name" value="SusD-like_N"/>
</dbReference>
<comment type="subcellular location">
    <subcellularLocation>
        <location evidence="1">Cell outer membrane</location>
    </subcellularLocation>
</comment>
<feature type="domain" description="RagB/SusD" evidence="7">
    <location>
        <begin position="274"/>
        <end position="567"/>
    </location>
</feature>
<dbReference type="Proteomes" id="UP000199513">
    <property type="component" value="Unassembled WGS sequence"/>
</dbReference>
<protein>
    <submittedName>
        <fullName evidence="9">Starch-binding associating with outer membrane</fullName>
    </submittedName>
</protein>
<feature type="domain" description="SusD-like N-terminal" evidence="8">
    <location>
        <begin position="51"/>
        <end position="233"/>
    </location>
</feature>
<keyword evidence="4" id="KW-0472">Membrane</keyword>
<dbReference type="OrthoDB" id="9792139at2"/>
<accession>A0A1I2B5U2</accession>
<gene>
    <name evidence="9" type="ORF">SAMN04488541_1002148</name>
</gene>
<evidence type="ECO:0000256" key="1">
    <source>
        <dbReference type="ARBA" id="ARBA00004442"/>
    </source>
</evidence>
<keyword evidence="5" id="KW-0998">Cell outer membrane</keyword>
<name>A0A1I2B5U2_9BACT</name>
<evidence type="ECO:0000313" key="9">
    <source>
        <dbReference type="EMBL" id="SFE51572.1"/>
    </source>
</evidence>
<evidence type="ECO:0000256" key="2">
    <source>
        <dbReference type="ARBA" id="ARBA00006275"/>
    </source>
</evidence>
<dbReference type="GO" id="GO:0009279">
    <property type="term" value="C:cell outer membrane"/>
    <property type="evidence" value="ECO:0007669"/>
    <property type="project" value="UniProtKB-SubCell"/>
</dbReference>
<dbReference type="EMBL" id="FONY01000002">
    <property type="protein sequence ID" value="SFE51572.1"/>
    <property type="molecule type" value="Genomic_DNA"/>
</dbReference>
<organism evidence="9 10">
    <name type="scientific">Thermoflexibacter ruber</name>
    <dbReference type="NCBI Taxonomy" id="1003"/>
    <lineage>
        <taxon>Bacteria</taxon>
        <taxon>Pseudomonadati</taxon>
        <taxon>Bacteroidota</taxon>
        <taxon>Cytophagia</taxon>
        <taxon>Cytophagales</taxon>
        <taxon>Thermoflexibacteraceae</taxon>
        <taxon>Thermoflexibacter</taxon>
    </lineage>
</organism>
<evidence type="ECO:0000256" key="4">
    <source>
        <dbReference type="ARBA" id="ARBA00023136"/>
    </source>
</evidence>